<keyword evidence="4" id="KW-1185">Reference proteome</keyword>
<dbReference type="OrthoDB" id="6287070at2759"/>
<proteinExistence type="predicted"/>
<feature type="compositionally biased region" description="Basic residues" evidence="1">
    <location>
        <begin position="792"/>
        <end position="801"/>
    </location>
</feature>
<evidence type="ECO:0000256" key="1">
    <source>
        <dbReference type="SAM" id="MobiDB-lite"/>
    </source>
</evidence>
<dbReference type="InterPro" id="IPR038765">
    <property type="entry name" value="Papain-like_cys_pep_sf"/>
</dbReference>
<feature type="region of interest" description="Disordered" evidence="1">
    <location>
        <begin position="288"/>
        <end position="370"/>
    </location>
</feature>
<dbReference type="STRING" id="38488.A0A4Y8DKD8"/>
<dbReference type="EMBL" id="PHWZ01000003">
    <property type="protein sequence ID" value="TEY87382.1"/>
    <property type="molecule type" value="Genomic_DNA"/>
</dbReference>
<feature type="region of interest" description="Disordered" evidence="1">
    <location>
        <begin position="619"/>
        <end position="826"/>
    </location>
</feature>
<gene>
    <name evidence="3" type="ORF">BOTCAL_0003g00630</name>
</gene>
<dbReference type="SUPFAM" id="SSF54001">
    <property type="entry name" value="Cysteine proteinases"/>
    <property type="match status" value="1"/>
</dbReference>
<dbReference type="GO" id="GO:0004843">
    <property type="term" value="F:cysteine-type deubiquitinase activity"/>
    <property type="evidence" value="ECO:0007669"/>
    <property type="project" value="InterPro"/>
</dbReference>
<dbReference type="Proteomes" id="UP000297299">
    <property type="component" value="Unassembled WGS sequence"/>
</dbReference>
<feature type="region of interest" description="Disordered" evidence="1">
    <location>
        <begin position="242"/>
        <end position="264"/>
    </location>
</feature>
<organism evidence="3 4">
    <name type="scientific">Botryotinia calthae</name>
    <dbReference type="NCBI Taxonomy" id="38488"/>
    <lineage>
        <taxon>Eukaryota</taxon>
        <taxon>Fungi</taxon>
        <taxon>Dikarya</taxon>
        <taxon>Ascomycota</taxon>
        <taxon>Pezizomycotina</taxon>
        <taxon>Leotiomycetes</taxon>
        <taxon>Helotiales</taxon>
        <taxon>Sclerotiniaceae</taxon>
        <taxon>Botryotinia</taxon>
    </lineage>
</organism>
<dbReference type="PROSITE" id="PS50235">
    <property type="entry name" value="USP_3"/>
    <property type="match status" value="1"/>
</dbReference>
<feature type="compositionally biased region" description="Basic and acidic residues" evidence="1">
    <location>
        <begin position="722"/>
        <end position="753"/>
    </location>
</feature>
<dbReference type="InterPro" id="IPR028889">
    <property type="entry name" value="USP"/>
</dbReference>
<feature type="compositionally biased region" description="Basic and acidic residues" evidence="1">
    <location>
        <begin position="242"/>
        <end position="253"/>
    </location>
</feature>
<name>A0A4Y8DKD8_9HELO</name>
<feature type="compositionally biased region" description="Basic and acidic residues" evidence="1">
    <location>
        <begin position="296"/>
        <end position="322"/>
    </location>
</feature>
<dbReference type="Pfam" id="PF00443">
    <property type="entry name" value="UCH"/>
    <property type="match status" value="1"/>
</dbReference>
<accession>A0A4Y8DKD8</accession>
<reference evidence="3 4" key="1">
    <citation type="submission" date="2017-11" db="EMBL/GenBank/DDBJ databases">
        <title>Comparative genomics of Botrytis spp.</title>
        <authorList>
            <person name="Valero-Jimenez C.A."/>
            <person name="Tapia P."/>
            <person name="Veloso J."/>
            <person name="Silva-Moreno E."/>
            <person name="Staats M."/>
            <person name="Valdes J.H."/>
            <person name="Van Kan J.A.L."/>
        </authorList>
    </citation>
    <scope>NUCLEOTIDE SEQUENCE [LARGE SCALE GENOMIC DNA]</scope>
    <source>
        <strain evidence="3 4">MUCL2830</strain>
    </source>
</reference>
<dbReference type="InterPro" id="IPR001394">
    <property type="entry name" value="Peptidase_C19_UCH"/>
</dbReference>
<sequence length="826" mass="92604">MNKFGGRKDKDKETSHKRDKSRDNKSAEKSTEKKSRSVSDIFTSLFVHIRNSKSEKEQDEDQEKISRVRSLLESDGHNDVRDDQILFCLNSIYANGNVEKAHQILLVFHNSLSGVIYPYDPKITMLGAQNSRGVTCWLDSFLASLFTVPTQFQELLNNFYEDPLKQNLIQLIRLWVNLFRSGILIEVNITERILDSLIECGWDDLDKTKEQDPTEAHMKIGDILDWPMLDLRVDYEHGGIREKDDHRTSKERTLPISISTDHEGPGRLRLEECIERSLLSLVKIQRRVEPDDDDEKPVPEHVETTETEPDTDKEPTSEHVENTEAESDTAPPSRIGMIGQSSSHNHLTREVTRDGGSLNRTTSRNSTRKEREVDAFILSKLIRPSSSWSPISCHLNLNIAPLKTVPVLIGDIVWFSKPAPANNQEFVERIKQNHNPMLGFDLKRYHNVEGPDGKEILKKNNTHVDIPKKMKLPPHLVHEYEGSNEIAISDCFELVLRSMICHEGSLKSGHYRSLIRLDVENGGDSDSVQPKDGQHPPAYVDDCWIVHDDMAKGGRVASVDIDAALKHDSRYGMPVTLWYEFVPILANLSPEDLARFSDNTTPPSYTYSSVPSIDVQISKASPDLNNGSGDDEGYFTPPPNDRSNSVVRFSSEIDRSRRSLNLPDDDRRGSVAATDASSVSVEKSDNDSAPATPGEEPVSARTSRTFRRSKTSRSRPQSSSNEKTEKSENRRSYFKDLISRASKESLQRPDTSKESIPAVPALPGLGLDGPSDSSTSGDLAKSAEASGGVSRKGSKKGKRRSKEATDIDAKDKDKNSDHSERVCNIM</sequence>
<dbReference type="Gene3D" id="3.90.70.10">
    <property type="entry name" value="Cysteine proteinases"/>
    <property type="match status" value="2"/>
</dbReference>
<dbReference type="GO" id="GO:0016579">
    <property type="term" value="P:protein deubiquitination"/>
    <property type="evidence" value="ECO:0007669"/>
    <property type="project" value="InterPro"/>
</dbReference>
<feature type="region of interest" description="Disordered" evidence="1">
    <location>
        <begin position="1"/>
        <end position="37"/>
    </location>
</feature>
<feature type="compositionally biased region" description="Basic residues" evidence="1">
    <location>
        <begin position="704"/>
        <end position="713"/>
    </location>
</feature>
<evidence type="ECO:0000259" key="2">
    <source>
        <dbReference type="PROSITE" id="PS50235"/>
    </source>
</evidence>
<evidence type="ECO:0000313" key="3">
    <source>
        <dbReference type="EMBL" id="TEY87382.1"/>
    </source>
</evidence>
<feature type="domain" description="USP" evidence="2">
    <location>
        <begin position="126"/>
        <end position="582"/>
    </location>
</feature>
<protein>
    <recommendedName>
        <fullName evidence="2">USP domain-containing protein</fullName>
    </recommendedName>
</protein>
<feature type="compositionally biased region" description="Low complexity" evidence="1">
    <location>
        <begin position="670"/>
        <end position="681"/>
    </location>
</feature>
<dbReference type="AlphaFoldDB" id="A0A4Y8DKD8"/>
<comment type="caution">
    <text evidence="3">The sequence shown here is derived from an EMBL/GenBank/DDBJ whole genome shotgun (WGS) entry which is preliminary data.</text>
</comment>
<evidence type="ECO:0000313" key="4">
    <source>
        <dbReference type="Proteomes" id="UP000297299"/>
    </source>
</evidence>
<feature type="compositionally biased region" description="Basic and acidic residues" evidence="1">
    <location>
        <begin position="802"/>
        <end position="826"/>
    </location>
</feature>